<evidence type="ECO:0000256" key="1">
    <source>
        <dbReference type="SAM" id="Phobius"/>
    </source>
</evidence>
<feature type="transmembrane region" description="Helical" evidence="1">
    <location>
        <begin position="44"/>
        <end position="64"/>
    </location>
</feature>
<dbReference type="STRING" id="237258.SAMN04489756_10779"/>
<feature type="transmembrane region" description="Helical" evidence="1">
    <location>
        <begin position="13"/>
        <end position="32"/>
    </location>
</feature>
<proteinExistence type="predicted"/>
<reference evidence="2 3" key="1">
    <citation type="submission" date="2016-09" db="EMBL/GenBank/DDBJ databases">
        <authorList>
            <person name="Capua I."/>
            <person name="De Benedictis P."/>
            <person name="Joannis T."/>
            <person name="Lombin L.H."/>
            <person name="Cattoli G."/>
        </authorList>
    </citation>
    <scope>NUCLEOTIDE SEQUENCE [LARGE SCALE GENOMIC DNA]</scope>
    <source>
        <strain evidence="2 3">NRS-1</strain>
    </source>
</reference>
<dbReference type="RefSeq" id="WP_069799246.1">
    <property type="nucleotide sequence ID" value="NZ_CP034157.1"/>
</dbReference>
<protein>
    <submittedName>
        <fullName evidence="2">Putative membrane protein</fullName>
    </submittedName>
</protein>
<gene>
    <name evidence="2" type="ORF">BHF72_0077</name>
</gene>
<dbReference type="OrthoDB" id="764986at2"/>
<feature type="transmembrane region" description="Helical" evidence="1">
    <location>
        <begin position="70"/>
        <end position="92"/>
    </location>
</feature>
<dbReference type="Proteomes" id="UP000095601">
    <property type="component" value="Unassembled WGS sequence"/>
</dbReference>
<keyword evidence="1" id="KW-0472">Membrane</keyword>
<evidence type="ECO:0000313" key="3">
    <source>
        <dbReference type="Proteomes" id="UP000095601"/>
    </source>
</evidence>
<organism evidence="2 3">
    <name type="scientific">Cloacibacterium normanense</name>
    <dbReference type="NCBI Taxonomy" id="237258"/>
    <lineage>
        <taxon>Bacteria</taxon>
        <taxon>Pseudomonadati</taxon>
        <taxon>Bacteroidota</taxon>
        <taxon>Flavobacteriia</taxon>
        <taxon>Flavobacteriales</taxon>
        <taxon>Weeksellaceae</taxon>
    </lineage>
</organism>
<accession>A0A1E5UDC2</accession>
<dbReference type="AlphaFoldDB" id="A0A1E5UDC2"/>
<keyword evidence="1" id="KW-1133">Transmembrane helix</keyword>
<comment type="caution">
    <text evidence="2">The sequence shown here is derived from an EMBL/GenBank/DDBJ whole genome shotgun (WGS) entry which is preliminary data.</text>
</comment>
<feature type="transmembrane region" description="Helical" evidence="1">
    <location>
        <begin position="104"/>
        <end position="124"/>
    </location>
</feature>
<sequence>MENNLPKIYSKKAILGFSVFMSSLFGGILLYINLKDLKKDKEANIVLGVSVLLTILTYFVMSIPENPKSSLAYLCGFIGGGILSYFFVPKYIPNEESHPKKQIWKPLIIATIITVVYVSLMIFANEQNI</sequence>
<dbReference type="KEGG" id="cnr:EB819_05505"/>
<name>A0A1E5UDC2_9FLAO</name>
<keyword evidence="1" id="KW-0812">Transmembrane</keyword>
<keyword evidence="3" id="KW-1185">Reference proteome</keyword>
<dbReference type="EMBL" id="MKGI01000071">
    <property type="protein sequence ID" value="OEL10882.1"/>
    <property type="molecule type" value="Genomic_DNA"/>
</dbReference>
<evidence type="ECO:0000313" key="2">
    <source>
        <dbReference type="EMBL" id="OEL10882.1"/>
    </source>
</evidence>